<dbReference type="RefSeq" id="WP_252741975.1">
    <property type="nucleotide sequence ID" value="NZ_JAMXIB010000010.1"/>
</dbReference>
<dbReference type="InterPro" id="IPR011014">
    <property type="entry name" value="MscS_channel_TM-2"/>
</dbReference>
<evidence type="ECO:0000256" key="8">
    <source>
        <dbReference type="SAM" id="Phobius"/>
    </source>
</evidence>
<comment type="subcellular location">
    <subcellularLocation>
        <location evidence="1">Cell membrane</location>
        <topology evidence="1">Multi-pass membrane protein</topology>
    </subcellularLocation>
</comment>
<feature type="transmembrane region" description="Helical" evidence="8">
    <location>
        <begin position="369"/>
        <end position="387"/>
    </location>
</feature>
<dbReference type="EMBL" id="JAMXIB010000010">
    <property type="protein sequence ID" value="MCO5725604.1"/>
    <property type="molecule type" value="Genomic_DNA"/>
</dbReference>
<comment type="caution">
    <text evidence="11">The sequence shown here is derived from an EMBL/GenBank/DDBJ whole genome shotgun (WGS) entry which is preliminary data.</text>
</comment>
<proteinExistence type="inferred from homology"/>
<accession>A0ABT1B0A6</accession>
<feature type="transmembrane region" description="Helical" evidence="8">
    <location>
        <begin position="467"/>
        <end position="488"/>
    </location>
</feature>
<keyword evidence="5 8" id="KW-1133">Transmembrane helix</keyword>
<protein>
    <submittedName>
        <fullName evidence="11">Mechanosensitive ion channel</fullName>
    </submittedName>
</protein>
<keyword evidence="7" id="KW-0175">Coiled coil</keyword>
<evidence type="ECO:0000256" key="4">
    <source>
        <dbReference type="ARBA" id="ARBA00022692"/>
    </source>
</evidence>
<feature type="transmembrane region" description="Helical" evidence="8">
    <location>
        <begin position="277"/>
        <end position="295"/>
    </location>
</feature>
<dbReference type="InterPro" id="IPR010920">
    <property type="entry name" value="LSM_dom_sf"/>
</dbReference>
<keyword evidence="3" id="KW-1003">Cell membrane</keyword>
<evidence type="ECO:0000259" key="9">
    <source>
        <dbReference type="Pfam" id="PF00924"/>
    </source>
</evidence>
<feature type="transmembrane region" description="Helical" evidence="8">
    <location>
        <begin position="551"/>
        <end position="577"/>
    </location>
</feature>
<feature type="transmembrane region" description="Helical" evidence="8">
    <location>
        <begin position="342"/>
        <end position="362"/>
    </location>
</feature>
<evidence type="ECO:0000256" key="5">
    <source>
        <dbReference type="ARBA" id="ARBA00022989"/>
    </source>
</evidence>
<sequence length="829" mass="93941">MKFTRQIPRRGIKKIWLFIALIGLISLQNGYSQEEGPLEPAVKDSTPPVEFIPFNEVLIAAGESRIRALRAAESLIGLESIARETRRNDSILMLVDSALSLAKQIEYPQKSERFLTNEKNYWQIANRYVGAQKKRLSELIRDLQDQRSTLEKDLRIWRNTQTLQDSSYAFGNTAEVIAATSSMLDSLSTVIQERSELLVLPLNRTIGTEVEIELLLEKIQQALQEKSSLVYTRTGPALLTTAFSASQDQQFPGRFKASMKSEWSALLFYLGQHKNAYALYLFFFLGILALFSWIRTRLKFLRANTLSYYQTTFTAVLRRPLSAGILFCLFLMVIFFPDRPPLLVDITILALLFPLMDLTLNLTPRNLHGYLWGFAALILLYLGTRLIPAESLLNRYALLVLGVAELVILYPLYRKPRLLKLHNQTLSRFVRFLIVFHFWAVLTGFAANFFGYTMFSQVALGSFSINALAGLLLFVAAIILIGGLQFFISSPYLDRFQVIHDYEEYLKGFTARAVITGVLLFWLDTVLRIFYLKDAVYTVLRNLFTRDLSLGSMSFSLGKIVLFIFIIWFSIILSRVVKIVLRSDVLDKLPLKKGVPRMVTAIAQTALITIGVLFAIRAIGMPMDQLTIIFSAFSVGIGFGLQNIFNNLVSGIILLFERPVQLGDTVEVGNLIGKVQSMGIRSSHIHTFDGAEVIVPNGQLISQEVVNWTLSDKTRRIEVISGVAYGSDVHLVRNLLLQVLQEHPEVLQTPAPLVLFNNMGESSLDFRLLFWTDRFEEWLRIRSDVIFAIHDILYANNISIPFPQRDLHLKSVDPSVFPNPKKNEPGDSP</sequence>
<dbReference type="InterPro" id="IPR052702">
    <property type="entry name" value="MscS-like_channel"/>
</dbReference>
<reference evidence="11 12" key="1">
    <citation type="submission" date="2022-06" db="EMBL/GenBank/DDBJ databases">
        <authorList>
            <person name="Xuan X."/>
        </authorList>
    </citation>
    <scope>NUCLEOTIDE SEQUENCE [LARGE SCALE GENOMIC DNA]</scope>
    <source>
        <strain evidence="11 12">2V75</strain>
    </source>
</reference>
<evidence type="ECO:0000256" key="2">
    <source>
        <dbReference type="ARBA" id="ARBA00008017"/>
    </source>
</evidence>
<feature type="transmembrane region" description="Helical" evidence="8">
    <location>
        <begin position="509"/>
        <end position="531"/>
    </location>
</feature>
<dbReference type="Pfam" id="PF21082">
    <property type="entry name" value="MS_channel_3rd"/>
    <property type="match status" value="1"/>
</dbReference>
<feature type="domain" description="Mechanosensitive ion channel MscS C-terminal" evidence="10">
    <location>
        <begin position="718"/>
        <end position="800"/>
    </location>
</feature>
<organism evidence="11 12">
    <name type="scientific">Robiginitalea marina</name>
    <dbReference type="NCBI Taxonomy" id="2954105"/>
    <lineage>
        <taxon>Bacteria</taxon>
        <taxon>Pseudomonadati</taxon>
        <taxon>Bacteroidota</taxon>
        <taxon>Flavobacteriia</taxon>
        <taxon>Flavobacteriales</taxon>
        <taxon>Flavobacteriaceae</taxon>
        <taxon>Robiginitalea</taxon>
    </lineage>
</organism>
<dbReference type="Gene3D" id="2.30.30.60">
    <property type="match status" value="1"/>
</dbReference>
<feature type="transmembrane region" description="Helical" evidence="8">
    <location>
        <begin position="626"/>
        <end position="645"/>
    </location>
</feature>
<dbReference type="InterPro" id="IPR049278">
    <property type="entry name" value="MS_channel_C"/>
</dbReference>
<dbReference type="InterPro" id="IPR023408">
    <property type="entry name" value="MscS_beta-dom_sf"/>
</dbReference>
<gene>
    <name evidence="11" type="ORF">NG653_12110</name>
</gene>
<evidence type="ECO:0000256" key="3">
    <source>
        <dbReference type="ARBA" id="ARBA00022475"/>
    </source>
</evidence>
<evidence type="ECO:0000313" key="11">
    <source>
        <dbReference type="EMBL" id="MCO5725604.1"/>
    </source>
</evidence>
<dbReference type="PANTHER" id="PTHR30347">
    <property type="entry name" value="POTASSIUM CHANNEL RELATED"/>
    <property type="match status" value="1"/>
</dbReference>
<feature type="transmembrane region" description="Helical" evidence="8">
    <location>
        <begin position="434"/>
        <end position="455"/>
    </location>
</feature>
<dbReference type="Gene3D" id="3.30.70.100">
    <property type="match status" value="1"/>
</dbReference>
<feature type="coiled-coil region" evidence="7">
    <location>
        <begin position="133"/>
        <end position="160"/>
    </location>
</feature>
<dbReference type="InterPro" id="IPR006685">
    <property type="entry name" value="MscS_channel_2nd"/>
</dbReference>
<evidence type="ECO:0000256" key="1">
    <source>
        <dbReference type="ARBA" id="ARBA00004651"/>
    </source>
</evidence>
<evidence type="ECO:0000256" key="6">
    <source>
        <dbReference type="ARBA" id="ARBA00023136"/>
    </source>
</evidence>
<evidence type="ECO:0000256" key="7">
    <source>
        <dbReference type="SAM" id="Coils"/>
    </source>
</evidence>
<dbReference type="InterPro" id="IPR011066">
    <property type="entry name" value="MscS_channel_C_sf"/>
</dbReference>
<feature type="transmembrane region" description="Helical" evidence="8">
    <location>
        <begin position="316"/>
        <end position="336"/>
    </location>
</feature>
<dbReference type="PANTHER" id="PTHR30347:SF1">
    <property type="entry name" value="MECHANOSENSITIVE CHANNEL MSCK"/>
    <property type="match status" value="1"/>
</dbReference>
<dbReference type="SUPFAM" id="SSF50182">
    <property type="entry name" value="Sm-like ribonucleoproteins"/>
    <property type="match status" value="1"/>
</dbReference>
<keyword evidence="4 8" id="KW-0812">Transmembrane</keyword>
<feature type="transmembrane region" description="Helical" evidence="8">
    <location>
        <begin position="393"/>
        <end position="413"/>
    </location>
</feature>
<dbReference type="Pfam" id="PF00924">
    <property type="entry name" value="MS_channel_2nd"/>
    <property type="match status" value="1"/>
</dbReference>
<comment type="similarity">
    <text evidence="2">Belongs to the MscS (TC 1.A.23) family.</text>
</comment>
<name>A0ABT1B0A6_9FLAO</name>
<dbReference type="Proteomes" id="UP001206312">
    <property type="component" value="Unassembled WGS sequence"/>
</dbReference>
<dbReference type="SUPFAM" id="SSF82689">
    <property type="entry name" value="Mechanosensitive channel protein MscS (YggB), C-terminal domain"/>
    <property type="match status" value="1"/>
</dbReference>
<dbReference type="SUPFAM" id="SSF82861">
    <property type="entry name" value="Mechanosensitive channel protein MscS (YggB), transmembrane region"/>
    <property type="match status" value="1"/>
</dbReference>
<dbReference type="Gene3D" id="1.10.287.1260">
    <property type="match status" value="1"/>
</dbReference>
<keyword evidence="6 8" id="KW-0472">Membrane</keyword>
<feature type="domain" description="Mechanosensitive ion channel MscS" evidence="9">
    <location>
        <begin position="643"/>
        <end position="709"/>
    </location>
</feature>
<evidence type="ECO:0000313" key="12">
    <source>
        <dbReference type="Proteomes" id="UP001206312"/>
    </source>
</evidence>
<keyword evidence="12" id="KW-1185">Reference proteome</keyword>
<feature type="transmembrane region" description="Helical" evidence="8">
    <location>
        <begin position="598"/>
        <end position="620"/>
    </location>
</feature>
<evidence type="ECO:0000259" key="10">
    <source>
        <dbReference type="Pfam" id="PF21082"/>
    </source>
</evidence>